<organism evidence="2 3">
    <name type="scientific">Caldimonas mangrovi</name>
    <dbReference type="NCBI Taxonomy" id="2944811"/>
    <lineage>
        <taxon>Bacteria</taxon>
        <taxon>Pseudomonadati</taxon>
        <taxon>Pseudomonadota</taxon>
        <taxon>Betaproteobacteria</taxon>
        <taxon>Burkholderiales</taxon>
        <taxon>Sphaerotilaceae</taxon>
        <taxon>Caldimonas</taxon>
    </lineage>
</organism>
<protein>
    <submittedName>
        <fullName evidence="2">Uncharacterized protein</fullName>
    </submittedName>
</protein>
<dbReference type="Proteomes" id="UP001165541">
    <property type="component" value="Unassembled WGS sequence"/>
</dbReference>
<proteinExistence type="predicted"/>
<dbReference type="EMBL" id="JAMKFE010000016">
    <property type="protein sequence ID" value="MCM5682095.1"/>
    <property type="molecule type" value="Genomic_DNA"/>
</dbReference>
<dbReference type="InterPro" id="IPR046703">
    <property type="entry name" value="DUF6776"/>
</dbReference>
<name>A0ABT0YTL8_9BURK</name>
<comment type="caution">
    <text evidence="2">The sequence shown here is derived from an EMBL/GenBank/DDBJ whole genome shotgun (WGS) entry which is preliminary data.</text>
</comment>
<evidence type="ECO:0000313" key="2">
    <source>
        <dbReference type="EMBL" id="MCM5682095.1"/>
    </source>
</evidence>
<evidence type="ECO:0000313" key="3">
    <source>
        <dbReference type="Proteomes" id="UP001165541"/>
    </source>
</evidence>
<reference evidence="2" key="1">
    <citation type="submission" date="2022-05" db="EMBL/GenBank/DDBJ databases">
        <title>Schlegelella sp. nov., isolated from mangrove soil.</title>
        <authorList>
            <person name="Liu Y."/>
            <person name="Ge X."/>
            <person name="Liu W."/>
        </authorList>
    </citation>
    <scope>NUCLEOTIDE SEQUENCE</scope>
    <source>
        <strain evidence="2">S2-27</strain>
    </source>
</reference>
<keyword evidence="3" id="KW-1185">Reference proteome</keyword>
<dbReference type="RefSeq" id="WP_251780576.1">
    <property type="nucleotide sequence ID" value="NZ_JAMKFE010000016.1"/>
</dbReference>
<keyword evidence="1" id="KW-0175">Coiled coil</keyword>
<accession>A0ABT0YTL8</accession>
<dbReference type="Pfam" id="PF20567">
    <property type="entry name" value="DUF6776"/>
    <property type="match status" value="1"/>
</dbReference>
<feature type="coiled-coil region" evidence="1">
    <location>
        <begin position="64"/>
        <end position="119"/>
    </location>
</feature>
<sequence>MRWKLLRRRLSISAPRMIVRSYLPWPLRWAVIALMLGFSAALALWAFEFGKTLSGLQRGNPDELHRLRSELLELREQRDKAQSIANTAESLLRAERVAQERLAEQMKALEAENLALKGDLGFFERLLPASGQQPLSVRSLQAELAEPGQMRFQLLVMQNGKTLPEFHGRYEVTLTGTLNGQAWTQTMPGGARSLQVKQYQRVEGVIAFPEHAVVKQVQVRVTDMGGTLRAQQSLKL</sequence>
<gene>
    <name evidence="2" type="ORF">M8A51_21410</name>
</gene>
<evidence type="ECO:0000256" key="1">
    <source>
        <dbReference type="SAM" id="Coils"/>
    </source>
</evidence>